<comment type="caution">
    <text evidence="13">The sequence shown here is derived from an EMBL/GenBank/DDBJ whole genome shotgun (WGS) entry which is preliminary data.</text>
</comment>
<evidence type="ECO:0000256" key="11">
    <source>
        <dbReference type="RuleBase" id="RU362091"/>
    </source>
</evidence>
<dbReference type="Proteomes" id="UP000499080">
    <property type="component" value="Unassembled WGS sequence"/>
</dbReference>
<dbReference type="EMBL" id="BGPR01081993">
    <property type="protein sequence ID" value="GBL85356.1"/>
    <property type="molecule type" value="Genomic_DNA"/>
</dbReference>
<gene>
    <name evidence="13" type="primary">Slc5a12_4</name>
    <name evidence="13" type="ORF">AVEN_252277_1</name>
</gene>
<evidence type="ECO:0000256" key="2">
    <source>
        <dbReference type="ARBA" id="ARBA00006434"/>
    </source>
</evidence>
<feature type="transmembrane region" description="Helical" evidence="12">
    <location>
        <begin position="47"/>
        <end position="67"/>
    </location>
</feature>
<evidence type="ECO:0000256" key="10">
    <source>
        <dbReference type="ARBA" id="ARBA00023201"/>
    </source>
</evidence>
<keyword evidence="7" id="KW-0915">Sodium</keyword>
<evidence type="ECO:0000256" key="5">
    <source>
        <dbReference type="ARBA" id="ARBA00022692"/>
    </source>
</evidence>
<evidence type="ECO:0000256" key="12">
    <source>
        <dbReference type="SAM" id="Phobius"/>
    </source>
</evidence>
<reference evidence="13 14" key="1">
    <citation type="journal article" date="2019" name="Sci. Rep.">
        <title>Orb-weaving spider Araneus ventricosus genome elucidates the spidroin gene catalogue.</title>
        <authorList>
            <person name="Kono N."/>
            <person name="Nakamura H."/>
            <person name="Ohtoshi R."/>
            <person name="Moran D.A.P."/>
            <person name="Shinohara A."/>
            <person name="Yoshida Y."/>
            <person name="Fujiwara M."/>
            <person name="Mori M."/>
            <person name="Tomita M."/>
            <person name="Arakawa K."/>
        </authorList>
    </citation>
    <scope>NUCLEOTIDE SEQUENCE [LARGE SCALE GENOMIC DNA]</scope>
</reference>
<dbReference type="Gene3D" id="1.20.1730.10">
    <property type="entry name" value="Sodium/glucose cotransporter"/>
    <property type="match status" value="1"/>
</dbReference>
<protein>
    <submittedName>
        <fullName evidence="13">Sodium-coupled monocarboxylate transporter 2</fullName>
    </submittedName>
</protein>
<comment type="subcellular location">
    <subcellularLocation>
        <location evidence="1">Cell membrane</location>
        <topology evidence="1">Multi-pass membrane protein</topology>
    </subcellularLocation>
</comment>
<keyword evidence="3" id="KW-0813">Transport</keyword>
<dbReference type="AlphaFoldDB" id="A0A4Y2B249"/>
<evidence type="ECO:0000313" key="14">
    <source>
        <dbReference type="Proteomes" id="UP000499080"/>
    </source>
</evidence>
<dbReference type="PROSITE" id="PS50283">
    <property type="entry name" value="NA_SOLUT_SYMP_3"/>
    <property type="match status" value="1"/>
</dbReference>
<accession>A0A4Y2B249</accession>
<dbReference type="OrthoDB" id="6436019at2759"/>
<feature type="non-terminal residue" evidence="13">
    <location>
        <position position="1"/>
    </location>
</feature>
<keyword evidence="9 12" id="KW-0472">Membrane</keyword>
<dbReference type="Pfam" id="PF00474">
    <property type="entry name" value="SSF"/>
    <property type="match status" value="1"/>
</dbReference>
<dbReference type="PANTHER" id="PTHR42985:SF40">
    <property type="entry name" value="LD47995P-RELATED"/>
    <property type="match status" value="1"/>
</dbReference>
<dbReference type="GO" id="GO:0005886">
    <property type="term" value="C:plasma membrane"/>
    <property type="evidence" value="ECO:0007669"/>
    <property type="project" value="UniProtKB-SubCell"/>
</dbReference>
<dbReference type="InterPro" id="IPR038377">
    <property type="entry name" value="Na/Glc_symporter_sf"/>
</dbReference>
<dbReference type="PANTHER" id="PTHR42985">
    <property type="entry name" value="SODIUM-COUPLED MONOCARBOXYLATE TRANSPORTER"/>
    <property type="match status" value="1"/>
</dbReference>
<evidence type="ECO:0000256" key="8">
    <source>
        <dbReference type="ARBA" id="ARBA00023065"/>
    </source>
</evidence>
<keyword evidence="4" id="KW-1003">Cell membrane</keyword>
<evidence type="ECO:0000256" key="7">
    <source>
        <dbReference type="ARBA" id="ARBA00023053"/>
    </source>
</evidence>
<dbReference type="InterPro" id="IPR051163">
    <property type="entry name" value="Sodium:Solute_Symporter_SSF"/>
</dbReference>
<evidence type="ECO:0000313" key="13">
    <source>
        <dbReference type="EMBL" id="GBL85356.1"/>
    </source>
</evidence>
<dbReference type="GO" id="GO:0006814">
    <property type="term" value="P:sodium ion transport"/>
    <property type="evidence" value="ECO:0007669"/>
    <property type="project" value="UniProtKB-KW"/>
</dbReference>
<feature type="transmembrane region" description="Helical" evidence="12">
    <location>
        <begin position="21"/>
        <end position="40"/>
    </location>
</feature>
<keyword evidence="8" id="KW-0406">Ion transport</keyword>
<keyword evidence="14" id="KW-1185">Reference proteome</keyword>
<keyword evidence="10" id="KW-0739">Sodium transport</keyword>
<evidence type="ECO:0000256" key="3">
    <source>
        <dbReference type="ARBA" id="ARBA00022448"/>
    </source>
</evidence>
<evidence type="ECO:0000256" key="9">
    <source>
        <dbReference type="ARBA" id="ARBA00023136"/>
    </source>
</evidence>
<dbReference type="InterPro" id="IPR001734">
    <property type="entry name" value="Na/solute_symporter"/>
</dbReference>
<name>A0A4Y2B249_ARAVE</name>
<comment type="similarity">
    <text evidence="2 11">Belongs to the sodium:solute symporter (SSF) (TC 2.A.21) family.</text>
</comment>
<keyword evidence="5 12" id="KW-0812">Transmembrane</keyword>
<evidence type="ECO:0000256" key="1">
    <source>
        <dbReference type="ARBA" id="ARBA00004651"/>
    </source>
</evidence>
<dbReference type="GO" id="GO:0015293">
    <property type="term" value="F:symporter activity"/>
    <property type="evidence" value="ECO:0007669"/>
    <property type="project" value="TreeGrafter"/>
</dbReference>
<evidence type="ECO:0000256" key="4">
    <source>
        <dbReference type="ARBA" id="ARBA00022475"/>
    </source>
</evidence>
<evidence type="ECO:0000256" key="6">
    <source>
        <dbReference type="ARBA" id="ARBA00022989"/>
    </source>
</evidence>
<organism evidence="13 14">
    <name type="scientific">Araneus ventricosus</name>
    <name type="common">Orbweaver spider</name>
    <name type="synonym">Epeira ventricosa</name>
    <dbReference type="NCBI Taxonomy" id="182803"/>
    <lineage>
        <taxon>Eukaryota</taxon>
        <taxon>Metazoa</taxon>
        <taxon>Ecdysozoa</taxon>
        <taxon>Arthropoda</taxon>
        <taxon>Chelicerata</taxon>
        <taxon>Arachnida</taxon>
        <taxon>Araneae</taxon>
        <taxon>Araneomorphae</taxon>
        <taxon>Entelegynae</taxon>
        <taxon>Araneoidea</taxon>
        <taxon>Araneidae</taxon>
        <taxon>Araneus</taxon>
    </lineage>
</organism>
<proteinExistence type="inferred from homology"/>
<sequence>VLYTSAVLLGPVLALSAVTDFSLNIMVILCGAVCTFYCFLGGIKAVLWTDAFQGILMFLCLITVYIVGINEVGGPAAVYERATAGDRWEFFK</sequence>
<keyword evidence="6 12" id="KW-1133">Transmembrane helix</keyword>